<dbReference type="EMBL" id="CM016556">
    <property type="protein sequence ID" value="TKW14382.1"/>
    <property type="molecule type" value="Genomic_DNA"/>
</dbReference>
<dbReference type="GO" id="GO:0002758">
    <property type="term" value="P:innate immune response-activating signaling pathway"/>
    <property type="evidence" value="ECO:0007669"/>
    <property type="project" value="UniProtKB-ARBA"/>
</dbReference>
<dbReference type="InterPro" id="IPR044974">
    <property type="entry name" value="Disease_R_plants"/>
</dbReference>
<dbReference type="GO" id="GO:0042742">
    <property type="term" value="P:defense response to bacterium"/>
    <property type="evidence" value="ECO:0007669"/>
    <property type="project" value="UniProtKB-ARBA"/>
</dbReference>
<keyword evidence="2" id="KW-0611">Plant defense</keyword>
<feature type="domain" description="Disease resistance protein winged helix" evidence="3">
    <location>
        <begin position="68"/>
        <end position="148"/>
    </location>
</feature>
<reference evidence="4" key="1">
    <citation type="submission" date="2019-03" db="EMBL/GenBank/DDBJ databases">
        <title>WGS assembly of Setaria viridis.</title>
        <authorList>
            <person name="Huang P."/>
            <person name="Jenkins J."/>
            <person name="Grimwood J."/>
            <person name="Barry K."/>
            <person name="Healey A."/>
            <person name="Mamidi S."/>
            <person name="Sreedasyam A."/>
            <person name="Shu S."/>
            <person name="Feldman M."/>
            <person name="Wu J."/>
            <person name="Yu Y."/>
            <person name="Chen C."/>
            <person name="Johnson J."/>
            <person name="Rokhsar D."/>
            <person name="Baxter I."/>
            <person name="Schmutz J."/>
            <person name="Brutnell T."/>
            <person name="Kellogg E."/>
        </authorList>
    </citation>
    <scope>NUCLEOTIDE SEQUENCE [LARGE SCALE GENOMIC DNA]</scope>
</reference>
<dbReference type="InterPro" id="IPR027417">
    <property type="entry name" value="P-loop_NTPase"/>
</dbReference>
<dbReference type="InterPro" id="IPR058922">
    <property type="entry name" value="WHD_DRP"/>
</dbReference>
<evidence type="ECO:0000313" key="4">
    <source>
        <dbReference type="EMBL" id="TKW14382.1"/>
    </source>
</evidence>
<sequence length="194" mass="22667">MTLLRDVQGLAAKALGSVLRGKTRTEEWKAVLSKSIAHNKDDQILPILSLSYDDLPSHMKQCFALCAVFPKDHEIDVEMLIQLSMANDFIPEQKDVRHETIGKQIFSELVSRSLFEDVKQVKRPRIEDLYWYFLKSTFKIHDLMHDVALYVMGKEVATITEKPKQSDEFLQTHIFFSRIRRRVVYLCIKKKRNV</sequence>
<protein>
    <recommendedName>
        <fullName evidence="3">Disease resistance protein winged helix domain-containing protein</fullName>
    </recommendedName>
</protein>
<dbReference type="Gene3D" id="1.10.10.10">
    <property type="entry name" value="Winged helix-like DNA-binding domain superfamily/Winged helix DNA-binding domain"/>
    <property type="match status" value="1"/>
</dbReference>
<organism evidence="4 5">
    <name type="scientific">Setaria viridis</name>
    <name type="common">Green bristlegrass</name>
    <name type="synonym">Setaria italica subsp. viridis</name>
    <dbReference type="NCBI Taxonomy" id="4556"/>
    <lineage>
        <taxon>Eukaryota</taxon>
        <taxon>Viridiplantae</taxon>
        <taxon>Streptophyta</taxon>
        <taxon>Embryophyta</taxon>
        <taxon>Tracheophyta</taxon>
        <taxon>Spermatophyta</taxon>
        <taxon>Magnoliopsida</taxon>
        <taxon>Liliopsida</taxon>
        <taxon>Poales</taxon>
        <taxon>Poaceae</taxon>
        <taxon>PACMAD clade</taxon>
        <taxon>Panicoideae</taxon>
        <taxon>Panicodae</taxon>
        <taxon>Paniceae</taxon>
        <taxon>Cenchrinae</taxon>
        <taxon>Setaria</taxon>
    </lineage>
</organism>
<evidence type="ECO:0000256" key="2">
    <source>
        <dbReference type="ARBA" id="ARBA00022821"/>
    </source>
</evidence>
<gene>
    <name evidence="4" type="ORF">SEVIR_5G164051v2</name>
</gene>
<dbReference type="GO" id="GO:0009626">
    <property type="term" value="P:plant-type hypersensitive response"/>
    <property type="evidence" value="ECO:0007669"/>
    <property type="project" value="UniProtKB-ARBA"/>
</dbReference>
<dbReference type="PANTHER" id="PTHR23155:SF1128">
    <property type="entry name" value="OS03G0849500 PROTEIN"/>
    <property type="match status" value="1"/>
</dbReference>
<proteinExistence type="predicted"/>
<keyword evidence="5" id="KW-1185">Reference proteome</keyword>
<evidence type="ECO:0000256" key="1">
    <source>
        <dbReference type="ARBA" id="ARBA00022737"/>
    </source>
</evidence>
<evidence type="ECO:0000313" key="5">
    <source>
        <dbReference type="Proteomes" id="UP000298652"/>
    </source>
</evidence>
<keyword evidence="1" id="KW-0677">Repeat</keyword>
<dbReference type="SUPFAM" id="SSF52540">
    <property type="entry name" value="P-loop containing nucleoside triphosphate hydrolases"/>
    <property type="match status" value="1"/>
</dbReference>
<dbReference type="AlphaFoldDB" id="A0A4U6UGC0"/>
<evidence type="ECO:0000259" key="3">
    <source>
        <dbReference type="Pfam" id="PF23559"/>
    </source>
</evidence>
<dbReference type="Proteomes" id="UP000298652">
    <property type="component" value="Chromosome 5"/>
</dbReference>
<name>A0A4U6UGC0_SETVI</name>
<dbReference type="InterPro" id="IPR036388">
    <property type="entry name" value="WH-like_DNA-bd_sf"/>
</dbReference>
<dbReference type="OMA" id="QEMAIWI"/>
<dbReference type="FunFam" id="1.10.10.10:FF:000322">
    <property type="entry name" value="Probable disease resistance protein At1g63360"/>
    <property type="match status" value="1"/>
</dbReference>
<dbReference type="PANTHER" id="PTHR23155">
    <property type="entry name" value="DISEASE RESISTANCE PROTEIN RP"/>
    <property type="match status" value="1"/>
</dbReference>
<dbReference type="Pfam" id="PF23559">
    <property type="entry name" value="WHD_DRP"/>
    <property type="match status" value="1"/>
</dbReference>
<accession>A0A4U6UGC0</accession>
<dbReference type="Gramene" id="TKW14382">
    <property type="protein sequence ID" value="TKW14382"/>
    <property type="gene ID" value="SEVIR_5G164051v2"/>
</dbReference>